<dbReference type="PRINTS" id="PR02008">
    <property type="entry name" value="RCMTFAMILY"/>
</dbReference>
<dbReference type="OrthoDB" id="9810297at2"/>
<protein>
    <recommendedName>
        <fullName evidence="3">16S rRNA (cytosine(967)-C(5))-methyltransferase</fullName>
        <ecNumber evidence="3">2.1.1.176</ecNumber>
    </recommendedName>
    <alternativeName>
        <fullName evidence="10">16S rRNA m5C967 methyltransferase</fullName>
    </alternativeName>
    <alternativeName>
        <fullName evidence="11">rRNA (cytosine-C(5)-)-methyltransferase RsmB</fullName>
    </alternativeName>
</protein>
<evidence type="ECO:0000256" key="8">
    <source>
        <dbReference type="ARBA" id="ARBA00022691"/>
    </source>
</evidence>
<evidence type="ECO:0000256" key="10">
    <source>
        <dbReference type="ARBA" id="ARBA00030399"/>
    </source>
</evidence>
<dbReference type="GO" id="GO:0008649">
    <property type="term" value="F:rRNA methyltransferase activity"/>
    <property type="evidence" value="ECO:0007669"/>
    <property type="project" value="InterPro"/>
</dbReference>
<comment type="function">
    <text evidence="1">Specifically methylates the cytosine at position 967 (m5C967) of 16S rRNA.</text>
</comment>
<keyword evidence="5" id="KW-0698">rRNA processing</keyword>
<dbReference type="Proteomes" id="UP000276349">
    <property type="component" value="Unassembled WGS sequence"/>
</dbReference>
<comment type="catalytic activity">
    <reaction evidence="12">
        <text>cytidine(967) in 16S rRNA + S-adenosyl-L-methionine = 5-methylcytidine(967) in 16S rRNA + S-adenosyl-L-homocysteine + H(+)</text>
        <dbReference type="Rhea" id="RHEA:42748"/>
        <dbReference type="Rhea" id="RHEA-COMP:10219"/>
        <dbReference type="Rhea" id="RHEA-COMP:10220"/>
        <dbReference type="ChEBI" id="CHEBI:15378"/>
        <dbReference type="ChEBI" id="CHEBI:57856"/>
        <dbReference type="ChEBI" id="CHEBI:59789"/>
        <dbReference type="ChEBI" id="CHEBI:74483"/>
        <dbReference type="ChEBI" id="CHEBI:82748"/>
        <dbReference type="EC" id="2.1.1.176"/>
    </reaction>
</comment>
<evidence type="ECO:0000256" key="3">
    <source>
        <dbReference type="ARBA" id="ARBA00012140"/>
    </source>
</evidence>
<feature type="domain" description="SAM-dependent MTase RsmB/NOP-type" evidence="14">
    <location>
        <begin position="175"/>
        <end position="449"/>
    </location>
</feature>
<dbReference type="InterPro" id="IPR001678">
    <property type="entry name" value="MeTrfase_RsmB-F_NOP2_dom"/>
</dbReference>
<feature type="binding site" evidence="13">
    <location>
        <position position="315"/>
    </location>
    <ligand>
        <name>S-adenosyl-L-methionine</name>
        <dbReference type="ChEBI" id="CHEBI:59789"/>
    </ligand>
</feature>
<dbReference type="FunFam" id="3.40.50.150:FF:000257">
    <property type="entry name" value="16S rRNA methyltransferase"/>
    <property type="match status" value="1"/>
</dbReference>
<dbReference type="NCBIfam" id="NF011494">
    <property type="entry name" value="PRK14902.1"/>
    <property type="match status" value="1"/>
</dbReference>
<evidence type="ECO:0000256" key="9">
    <source>
        <dbReference type="ARBA" id="ARBA00022884"/>
    </source>
</evidence>
<dbReference type="Pfam" id="PF22458">
    <property type="entry name" value="RsmF-B_ferredox"/>
    <property type="match status" value="1"/>
</dbReference>
<evidence type="ECO:0000313" key="16">
    <source>
        <dbReference type="Proteomes" id="UP000276349"/>
    </source>
</evidence>
<dbReference type="InterPro" id="IPR035926">
    <property type="entry name" value="NusB-like_sf"/>
</dbReference>
<evidence type="ECO:0000256" key="13">
    <source>
        <dbReference type="PROSITE-ProRule" id="PRU01023"/>
    </source>
</evidence>
<dbReference type="Gene3D" id="3.30.70.1170">
    <property type="entry name" value="Sun protein, domain 3"/>
    <property type="match status" value="1"/>
</dbReference>
<evidence type="ECO:0000256" key="1">
    <source>
        <dbReference type="ARBA" id="ARBA00002724"/>
    </source>
</evidence>
<dbReference type="InterPro" id="IPR029063">
    <property type="entry name" value="SAM-dependent_MTases_sf"/>
</dbReference>
<gene>
    <name evidence="15" type="primary">rsmB</name>
    <name evidence="15" type="ORF">EKG35_17270</name>
</gene>
<comment type="similarity">
    <text evidence="13">Belongs to the class I-like SAM-binding methyltransferase superfamily. RsmB/NOP family.</text>
</comment>
<sequence>MTKKKVQIWDGNVRDAALTILLAVDKNQAYSNLLLNQTINKYNIDAKDRALLTEITYGTLQHKYTLDYYLEPFIRGNIDLWVRWLLRLSLYQIVYLSRVPDHAAVNEAVEIAKRRGHKGIASTVNGILRSILRQGIRSTDEIKEPIKRLAIETSHPEWLVERFMESYGIEKTTEMLLENNVPPIQTVRVNTTKATVKDVIRLLEEEGITAKQSKVIPECLHFVNGQASRTKAFKEGYITIQDESSMMPANVLNPQEGWRVLDMCAAPGGKTTHIAEKMKNEGSILATDLHPHKLDLIEETSSRLGLNIIETAPIDGRKAADFLQKESFDGVLVDAPCSGLGVMRRKPDIKYTKREEDFESLHEIQLKLLDNAVEVLKQGGRLVYSTCTVNVDENEMTVKKFLASHPEMEPVQIENLPELLLERGQSGMLQVFPQDFGSDGFFVASFRKKTDLEMAEKGES</sequence>
<feature type="active site" description="Nucleophile" evidence="13">
    <location>
        <position position="387"/>
    </location>
</feature>
<dbReference type="NCBIfam" id="TIGR00563">
    <property type="entry name" value="rsmB"/>
    <property type="match status" value="1"/>
</dbReference>
<feature type="binding site" evidence="13">
    <location>
        <position position="334"/>
    </location>
    <ligand>
        <name>S-adenosyl-L-methionine</name>
        <dbReference type="ChEBI" id="CHEBI:59789"/>
    </ligand>
</feature>
<comment type="subcellular location">
    <subcellularLocation>
        <location evidence="2">Cytoplasm</location>
    </subcellularLocation>
</comment>
<evidence type="ECO:0000256" key="11">
    <source>
        <dbReference type="ARBA" id="ARBA00031088"/>
    </source>
</evidence>
<feature type="binding site" evidence="13">
    <location>
        <begin position="264"/>
        <end position="270"/>
    </location>
    <ligand>
        <name>S-adenosyl-L-methionine</name>
        <dbReference type="ChEBI" id="CHEBI:59789"/>
    </ligand>
</feature>
<dbReference type="Pfam" id="PF01189">
    <property type="entry name" value="Methyltr_RsmB-F"/>
    <property type="match status" value="1"/>
</dbReference>
<evidence type="ECO:0000256" key="7">
    <source>
        <dbReference type="ARBA" id="ARBA00022679"/>
    </source>
</evidence>
<dbReference type="AlphaFoldDB" id="A0A3S0HF73"/>
<dbReference type="PROSITE" id="PS51686">
    <property type="entry name" value="SAM_MT_RSMB_NOP"/>
    <property type="match status" value="1"/>
</dbReference>
<dbReference type="Pfam" id="PF01029">
    <property type="entry name" value="NusB"/>
    <property type="match status" value="1"/>
</dbReference>
<keyword evidence="4" id="KW-0963">Cytoplasm</keyword>
<dbReference type="InterPro" id="IPR023267">
    <property type="entry name" value="RCMT"/>
</dbReference>
<evidence type="ECO:0000256" key="6">
    <source>
        <dbReference type="ARBA" id="ARBA00022603"/>
    </source>
</evidence>
<reference evidence="15 16" key="1">
    <citation type="submission" date="2018-12" db="EMBL/GenBank/DDBJ databases">
        <authorList>
            <person name="Yu L."/>
        </authorList>
    </citation>
    <scope>NUCLEOTIDE SEQUENCE [LARGE SCALE GENOMIC DNA]</scope>
    <source>
        <strain evidence="15 16">S5H2222</strain>
    </source>
</reference>
<dbReference type="SUPFAM" id="SSF48013">
    <property type="entry name" value="NusB-like"/>
    <property type="match status" value="1"/>
</dbReference>
<keyword evidence="7 13" id="KW-0808">Transferase</keyword>
<dbReference type="Gene3D" id="1.10.940.10">
    <property type="entry name" value="NusB-like"/>
    <property type="match status" value="1"/>
</dbReference>
<dbReference type="NCBIfam" id="TIGR00446">
    <property type="entry name" value="nop2p"/>
    <property type="match status" value="1"/>
</dbReference>
<evidence type="ECO:0000256" key="2">
    <source>
        <dbReference type="ARBA" id="ARBA00004496"/>
    </source>
</evidence>
<name>A0A3S0HF73_9BACI</name>
<evidence type="ECO:0000256" key="5">
    <source>
        <dbReference type="ARBA" id="ARBA00022552"/>
    </source>
</evidence>
<dbReference type="GO" id="GO:0005737">
    <property type="term" value="C:cytoplasm"/>
    <property type="evidence" value="ECO:0007669"/>
    <property type="project" value="UniProtKB-SubCell"/>
</dbReference>
<evidence type="ECO:0000313" key="15">
    <source>
        <dbReference type="EMBL" id="RTQ88917.1"/>
    </source>
</evidence>
<dbReference type="InterPro" id="IPR054728">
    <property type="entry name" value="RsmB-like_ferredoxin"/>
</dbReference>
<keyword evidence="6 13" id="KW-0489">Methyltransferase</keyword>
<keyword evidence="8 13" id="KW-0949">S-adenosyl-L-methionine</keyword>
<dbReference type="FunFam" id="3.30.70.1170:FF:000003">
    <property type="entry name" value="16S rRNA (Cytosine(967)-C(5))-methyltransferase RsmB"/>
    <property type="match status" value="1"/>
</dbReference>
<keyword evidence="9 13" id="KW-0694">RNA-binding</keyword>
<dbReference type="RefSeq" id="WP_126295794.1">
    <property type="nucleotide sequence ID" value="NZ_CP155468.1"/>
</dbReference>
<dbReference type="EC" id="2.1.1.176" evidence="3"/>
<dbReference type="InterPro" id="IPR006027">
    <property type="entry name" value="NusB_RsmB_TIM44"/>
</dbReference>
<dbReference type="GO" id="GO:0006355">
    <property type="term" value="P:regulation of DNA-templated transcription"/>
    <property type="evidence" value="ECO:0007669"/>
    <property type="project" value="InterPro"/>
</dbReference>
<organism evidence="15 16">
    <name type="scientific">Lysinibacillus telephonicus</name>
    <dbReference type="NCBI Taxonomy" id="1714840"/>
    <lineage>
        <taxon>Bacteria</taxon>
        <taxon>Bacillati</taxon>
        <taxon>Bacillota</taxon>
        <taxon>Bacilli</taxon>
        <taxon>Bacillales</taxon>
        <taxon>Bacillaceae</taxon>
        <taxon>Lysinibacillus</taxon>
    </lineage>
</organism>
<dbReference type="GO" id="GO:0003723">
    <property type="term" value="F:RNA binding"/>
    <property type="evidence" value="ECO:0007669"/>
    <property type="project" value="UniProtKB-UniRule"/>
</dbReference>
<dbReference type="InterPro" id="IPR004573">
    <property type="entry name" value="rRNA_ssu_MeTfrase_B"/>
</dbReference>
<evidence type="ECO:0000256" key="12">
    <source>
        <dbReference type="ARBA" id="ARBA00047283"/>
    </source>
</evidence>
<dbReference type="Gene3D" id="3.40.50.150">
    <property type="entry name" value="Vaccinia Virus protein VP39"/>
    <property type="match status" value="1"/>
</dbReference>
<dbReference type="InterPro" id="IPR011023">
    <property type="entry name" value="Nop2p"/>
</dbReference>
<proteinExistence type="inferred from homology"/>
<dbReference type="PANTHER" id="PTHR22807:SF53">
    <property type="entry name" value="RIBOSOMAL RNA SMALL SUBUNIT METHYLTRANSFERASE B-RELATED"/>
    <property type="match status" value="1"/>
</dbReference>
<dbReference type="SUPFAM" id="SSF53335">
    <property type="entry name" value="S-adenosyl-L-methionine-dependent methyltransferases"/>
    <property type="match status" value="1"/>
</dbReference>
<feature type="binding site" evidence="13">
    <location>
        <position position="288"/>
    </location>
    <ligand>
        <name>S-adenosyl-L-methionine</name>
        <dbReference type="ChEBI" id="CHEBI:59789"/>
    </ligand>
</feature>
<comment type="caution">
    <text evidence="15">The sequence shown here is derived from an EMBL/GenBank/DDBJ whole genome shotgun (WGS) entry which is preliminary data.</text>
</comment>
<evidence type="ECO:0000256" key="4">
    <source>
        <dbReference type="ARBA" id="ARBA00022490"/>
    </source>
</evidence>
<dbReference type="InterPro" id="IPR049560">
    <property type="entry name" value="MeTrfase_RsmB-F_NOP2_cat"/>
</dbReference>
<dbReference type="FunFam" id="1.10.940.10:FF:000006">
    <property type="entry name" value="16S rRNA (Cytosine(967)-C(5))-methyltransferase RsmB"/>
    <property type="match status" value="1"/>
</dbReference>
<evidence type="ECO:0000259" key="14">
    <source>
        <dbReference type="PROSITE" id="PS51686"/>
    </source>
</evidence>
<keyword evidence="16" id="KW-1185">Reference proteome</keyword>
<dbReference type="PANTHER" id="PTHR22807">
    <property type="entry name" value="NOP2 YEAST -RELATED NOL1/NOP2/FMU SUN DOMAIN-CONTAINING"/>
    <property type="match status" value="1"/>
</dbReference>
<accession>A0A3S0HF73</accession>
<dbReference type="EMBL" id="RXNR01000071">
    <property type="protein sequence ID" value="RTQ88917.1"/>
    <property type="molecule type" value="Genomic_DNA"/>
</dbReference>
<dbReference type="CDD" id="cd02440">
    <property type="entry name" value="AdoMet_MTases"/>
    <property type="match status" value="1"/>
</dbReference>